<dbReference type="PANTHER" id="PTHR24421">
    <property type="entry name" value="NITRATE/NITRITE SENSOR PROTEIN NARX-RELATED"/>
    <property type="match status" value="1"/>
</dbReference>
<dbReference type="GO" id="GO:0004673">
    <property type="term" value="F:protein histidine kinase activity"/>
    <property type="evidence" value="ECO:0007669"/>
    <property type="project" value="UniProtKB-EC"/>
</dbReference>
<comment type="caution">
    <text evidence="9">The sequence shown here is derived from an EMBL/GenBank/DDBJ whole genome shotgun (WGS) entry which is preliminary data.</text>
</comment>
<organism evidence="9 10">
    <name type="scientific">Bifidobacterium biavatii DSM 23969</name>
    <dbReference type="NCBI Taxonomy" id="1437608"/>
    <lineage>
        <taxon>Bacteria</taxon>
        <taxon>Bacillati</taxon>
        <taxon>Actinomycetota</taxon>
        <taxon>Actinomycetes</taxon>
        <taxon>Bifidobacteriales</taxon>
        <taxon>Bifidobacteriaceae</taxon>
        <taxon>Bifidobacterium</taxon>
    </lineage>
</organism>
<evidence type="ECO:0000256" key="5">
    <source>
        <dbReference type="ARBA" id="ARBA00023012"/>
    </source>
</evidence>
<evidence type="ECO:0000313" key="10">
    <source>
        <dbReference type="Proteomes" id="UP000029108"/>
    </source>
</evidence>
<reference evidence="9 10" key="1">
    <citation type="submission" date="2014-03" db="EMBL/GenBank/DDBJ databases">
        <title>Genomics of Bifidobacteria.</title>
        <authorList>
            <person name="Ventura M."/>
            <person name="Milani C."/>
            <person name="Lugli G.A."/>
        </authorList>
    </citation>
    <scope>NUCLEOTIDE SEQUENCE [LARGE SCALE GENOMIC DNA]</scope>
    <source>
        <strain evidence="9 10">DSM 23969</strain>
    </source>
</reference>
<evidence type="ECO:0000256" key="6">
    <source>
        <dbReference type="SAM" id="Coils"/>
    </source>
</evidence>
<evidence type="ECO:0000256" key="3">
    <source>
        <dbReference type="ARBA" id="ARBA00022679"/>
    </source>
</evidence>
<feature type="transmembrane region" description="Helical" evidence="8">
    <location>
        <begin position="34"/>
        <end position="53"/>
    </location>
</feature>
<keyword evidence="5" id="KW-0902">Two-component regulatory system</keyword>
<feature type="transmembrane region" description="Helical" evidence="8">
    <location>
        <begin position="155"/>
        <end position="175"/>
    </location>
</feature>
<evidence type="ECO:0000256" key="2">
    <source>
        <dbReference type="ARBA" id="ARBA00012438"/>
    </source>
</evidence>
<dbReference type="GO" id="GO:0000160">
    <property type="term" value="P:phosphorelay signal transduction system"/>
    <property type="evidence" value="ECO:0007669"/>
    <property type="project" value="UniProtKB-KW"/>
</dbReference>
<evidence type="ECO:0000256" key="4">
    <source>
        <dbReference type="ARBA" id="ARBA00022777"/>
    </source>
</evidence>
<evidence type="ECO:0000256" key="1">
    <source>
        <dbReference type="ARBA" id="ARBA00000085"/>
    </source>
</evidence>
<accession>A0A086ZUI6</accession>
<keyword evidence="8" id="KW-0472">Membrane</keyword>
<keyword evidence="3" id="KW-0808">Transferase</keyword>
<feature type="coiled-coil region" evidence="6">
    <location>
        <begin position="174"/>
        <end position="201"/>
    </location>
</feature>
<evidence type="ECO:0000313" key="9">
    <source>
        <dbReference type="EMBL" id="KFI50186.1"/>
    </source>
</evidence>
<sequence length="432" mass="46097">MDADQNGVSNAGLRRMRRRWSEWLRDVKRQSPACLTRPIPALLCVAAAVFVVAEWPAGMAVYGADAVPWWLCTAMTVALLGSAASPRIGSLAVCLLFALTAAAPWLNAGMFHLSVMAAVFNAAVTSGRRWRWGCYALAVAGSSFEAMRAAGGGGVAMLTNQSVMYAIPLFVAYALRTKERALRAEREVSALRARQAETERLRQQFELSRRIHDSLSGALSYIALRAECADDADAALADIRGQAMHGLDDVHRIIRMMRDDGRDAGHGSGAGSADSADVHGRRNDDAASLDRDAASLRSVVDRGSGMLDSLGFRGAARIDGMVPDGLLRSAGAIEAASLAEELLSNIVRHGKRPGGEWYMEIRVGRDAVHVTQTNEIGDGGRSWSGGTGLRAHAAIIARLGGSLRHSVMDGSWFVSADIPWRAASPPAAVLQP</sequence>
<dbReference type="eggNOG" id="COG4585">
    <property type="taxonomic scope" value="Bacteria"/>
</dbReference>
<name>A0A086ZUI6_9BIFI</name>
<dbReference type="Gene3D" id="3.30.565.10">
    <property type="entry name" value="Histidine kinase-like ATPase, C-terminal domain"/>
    <property type="match status" value="1"/>
</dbReference>
<dbReference type="InterPro" id="IPR036890">
    <property type="entry name" value="HATPase_C_sf"/>
</dbReference>
<dbReference type="RefSeq" id="WP_156103680.1">
    <property type="nucleotide sequence ID" value="NZ_JGYN01000017.1"/>
</dbReference>
<dbReference type="EMBL" id="JGYN01000017">
    <property type="protein sequence ID" value="KFI50186.1"/>
    <property type="molecule type" value="Genomic_DNA"/>
</dbReference>
<evidence type="ECO:0000256" key="7">
    <source>
        <dbReference type="SAM" id="MobiDB-lite"/>
    </source>
</evidence>
<dbReference type="AlphaFoldDB" id="A0A086ZUI6"/>
<protein>
    <recommendedName>
        <fullName evidence="2">histidine kinase</fullName>
        <ecNumber evidence="2">2.7.13.3</ecNumber>
    </recommendedName>
</protein>
<keyword evidence="8" id="KW-1133">Transmembrane helix</keyword>
<dbReference type="PANTHER" id="PTHR24421:SF10">
    <property type="entry name" value="NITRATE_NITRITE SENSOR PROTEIN NARQ"/>
    <property type="match status" value="1"/>
</dbReference>
<feature type="transmembrane region" description="Helical" evidence="8">
    <location>
        <begin position="88"/>
        <end position="106"/>
    </location>
</feature>
<feature type="transmembrane region" description="Helical" evidence="8">
    <location>
        <begin position="59"/>
        <end position="81"/>
    </location>
</feature>
<dbReference type="InterPro" id="IPR050482">
    <property type="entry name" value="Sensor_HK_TwoCompSys"/>
</dbReference>
<dbReference type="Proteomes" id="UP000029108">
    <property type="component" value="Unassembled WGS sequence"/>
</dbReference>
<feature type="region of interest" description="Disordered" evidence="7">
    <location>
        <begin position="261"/>
        <end position="289"/>
    </location>
</feature>
<feature type="compositionally biased region" description="Basic and acidic residues" evidence="7">
    <location>
        <begin position="276"/>
        <end position="289"/>
    </location>
</feature>
<gene>
    <name evidence="9" type="ORF">BBIA_1669</name>
</gene>
<keyword evidence="4" id="KW-0418">Kinase</keyword>
<keyword evidence="10" id="KW-1185">Reference proteome</keyword>
<proteinExistence type="predicted"/>
<dbReference type="EC" id="2.7.13.3" evidence="2"/>
<evidence type="ECO:0000256" key="8">
    <source>
        <dbReference type="SAM" id="Phobius"/>
    </source>
</evidence>
<keyword evidence="6" id="KW-0175">Coiled coil</keyword>
<keyword evidence="8" id="KW-0812">Transmembrane</keyword>
<comment type="catalytic activity">
    <reaction evidence="1">
        <text>ATP + protein L-histidine = ADP + protein N-phospho-L-histidine.</text>
        <dbReference type="EC" id="2.7.13.3"/>
    </reaction>
</comment>